<evidence type="ECO:0000256" key="8">
    <source>
        <dbReference type="ARBA" id="ARBA00022723"/>
    </source>
</evidence>
<protein>
    <recommendedName>
        <fullName evidence="5">L-lysine 2,3-aminomutase</fullName>
    </recommendedName>
    <alternativeName>
        <fullName evidence="13">EF-P post-translational modification enzyme B</fullName>
    </alternativeName>
</protein>
<dbReference type="CDD" id="cd01335">
    <property type="entry name" value="Radical_SAM"/>
    <property type="match status" value="1"/>
</dbReference>
<feature type="compositionally biased region" description="Polar residues" evidence="16">
    <location>
        <begin position="7"/>
        <end position="25"/>
    </location>
</feature>
<dbReference type="InterPro" id="IPR013785">
    <property type="entry name" value="Aldolase_TIM"/>
</dbReference>
<dbReference type="PANTHER" id="PTHR30538">
    <property type="entry name" value="LYSINE 2,3-AMINOMUTASE-RELATED"/>
    <property type="match status" value="1"/>
</dbReference>
<reference evidence="18 19" key="1">
    <citation type="submission" date="2016-10" db="EMBL/GenBank/DDBJ databases">
        <authorList>
            <person name="de Groot N.N."/>
        </authorList>
    </citation>
    <scope>NUCLEOTIDE SEQUENCE [LARGE SCALE GENOMIC DNA]</scope>
    <source>
        <strain evidence="18">MBHS1</strain>
    </source>
</reference>
<proteinExistence type="inferred from homology"/>
<evidence type="ECO:0000256" key="7">
    <source>
        <dbReference type="ARBA" id="ARBA00022691"/>
    </source>
</evidence>
<dbReference type="OrthoDB" id="9770937at2"/>
<evidence type="ECO:0000256" key="11">
    <source>
        <dbReference type="ARBA" id="ARBA00023014"/>
    </source>
</evidence>
<sequence length="339" mass="37936">MDILLPSQASSGPSHNNASASWQRSLQQAIRNPETLLEHLGLSATQLPIDIANTFSLKVPLEYVAKMRQSDPTDPLLRQVLPLDEENNRAAGFNTDPVGDLNARQSPALLQKYQHRMLVLVTGACALHCRYCFRRCYPYGETGHAEMQQQLMQIRTQKQIHEVILSGGDPLLLSDSHLTAWIQALSAIKHVQRLRIHTRLPVVLASRITDALLSSLQESRLQVFMVIHSNHANELDETSANALQQLRQADCTLLNQTVLLKGVNDQAETQIALHTRLGELQVLPYYLHLLDRVQGAAHFEVAESQALSLMKAMREALPGYLVPRLVREEAGKAYKTPVY</sequence>
<dbReference type="NCBIfam" id="TIGR03821">
    <property type="entry name" value="EFP_modif_epmB"/>
    <property type="match status" value="1"/>
</dbReference>
<evidence type="ECO:0000256" key="13">
    <source>
        <dbReference type="ARBA" id="ARBA00030756"/>
    </source>
</evidence>
<dbReference type="SFLD" id="SFLDG01070">
    <property type="entry name" value="PLP-dependent"/>
    <property type="match status" value="1"/>
</dbReference>
<evidence type="ECO:0000256" key="2">
    <source>
        <dbReference type="ARBA" id="ARBA00001933"/>
    </source>
</evidence>
<name>A0A1H6FF46_9GAMM</name>
<dbReference type="InterPro" id="IPR003739">
    <property type="entry name" value="Lys_aminomutase/Glu_NH3_mut"/>
</dbReference>
<dbReference type="SUPFAM" id="SSF102114">
    <property type="entry name" value="Radical SAM enzymes"/>
    <property type="match status" value="1"/>
</dbReference>
<evidence type="ECO:0000256" key="5">
    <source>
        <dbReference type="ARBA" id="ARBA00022363"/>
    </source>
</evidence>
<dbReference type="Pfam" id="PF04055">
    <property type="entry name" value="Radical_SAM"/>
    <property type="match status" value="1"/>
</dbReference>
<evidence type="ECO:0000256" key="4">
    <source>
        <dbReference type="ARBA" id="ARBA00008703"/>
    </source>
</evidence>
<dbReference type="InterPro" id="IPR022462">
    <property type="entry name" value="EpmB"/>
</dbReference>
<comment type="cofactor">
    <cofactor evidence="3">
        <name>[4Fe-4S] cluster</name>
        <dbReference type="ChEBI" id="CHEBI:49883"/>
    </cofactor>
</comment>
<evidence type="ECO:0000256" key="16">
    <source>
        <dbReference type="SAM" id="MobiDB-lite"/>
    </source>
</evidence>
<keyword evidence="6 14" id="KW-0004">4Fe-4S</keyword>
<evidence type="ECO:0000256" key="3">
    <source>
        <dbReference type="ARBA" id="ARBA00001966"/>
    </source>
</evidence>
<evidence type="ECO:0000256" key="12">
    <source>
        <dbReference type="ARBA" id="ARBA00023235"/>
    </source>
</evidence>
<evidence type="ECO:0000313" key="19">
    <source>
        <dbReference type="Proteomes" id="UP000236724"/>
    </source>
</evidence>
<feature type="binding site" evidence="14">
    <location>
        <position position="125"/>
    </location>
    <ligand>
        <name>[4Fe-4S] cluster</name>
        <dbReference type="ChEBI" id="CHEBI:49883"/>
        <note>4Fe-4S-S-AdoMet</note>
    </ligand>
</feature>
<accession>A0A1H6FF46</accession>
<dbReference type="InterPro" id="IPR007197">
    <property type="entry name" value="rSAM"/>
</dbReference>
<gene>
    <name evidence="18" type="primary">epmB</name>
    <name evidence="18" type="ORF">MBHS_04539</name>
</gene>
<comment type="similarity">
    <text evidence="4">Belongs to the radical SAM superfamily. KamA family.</text>
</comment>
<dbReference type="SFLD" id="SFLDF00314">
    <property type="entry name" value="L-lysine_2_3-aminomutase_(yjeK"/>
    <property type="match status" value="1"/>
</dbReference>
<evidence type="ECO:0000256" key="1">
    <source>
        <dbReference type="ARBA" id="ARBA00001352"/>
    </source>
</evidence>
<keyword evidence="12 18" id="KW-0413">Isomerase</keyword>
<dbReference type="Gene3D" id="3.20.20.70">
    <property type="entry name" value="Aldolase class I"/>
    <property type="match status" value="1"/>
</dbReference>
<keyword evidence="9 15" id="KW-0663">Pyridoxal phosphate</keyword>
<evidence type="ECO:0000313" key="18">
    <source>
        <dbReference type="EMBL" id="SEH08647.1"/>
    </source>
</evidence>
<feature type="modified residue" description="N6-(pyridoxal phosphate)lysine" evidence="15">
    <location>
        <position position="335"/>
    </location>
</feature>
<dbReference type="Proteomes" id="UP000236724">
    <property type="component" value="Unassembled WGS sequence"/>
</dbReference>
<feature type="binding site" evidence="14">
    <location>
        <position position="129"/>
    </location>
    <ligand>
        <name>[4Fe-4S] cluster</name>
        <dbReference type="ChEBI" id="CHEBI:49883"/>
        <note>4Fe-4S-S-AdoMet</note>
    </ligand>
</feature>
<dbReference type="RefSeq" id="WP_103922167.1">
    <property type="nucleotide sequence ID" value="NZ_FMSV02000555.1"/>
</dbReference>
<keyword evidence="10" id="KW-0408">Iron</keyword>
<dbReference type="GO" id="GO:0046872">
    <property type="term" value="F:metal ion binding"/>
    <property type="evidence" value="ECO:0007669"/>
    <property type="project" value="UniProtKB-KW"/>
</dbReference>
<keyword evidence="7" id="KW-0949">S-adenosyl-L-methionine</keyword>
<dbReference type="GO" id="GO:0016853">
    <property type="term" value="F:isomerase activity"/>
    <property type="evidence" value="ECO:0007669"/>
    <property type="project" value="UniProtKB-KW"/>
</dbReference>
<dbReference type="SFLD" id="SFLDS00029">
    <property type="entry name" value="Radical_SAM"/>
    <property type="match status" value="1"/>
</dbReference>
<keyword evidence="11 14" id="KW-0411">Iron-sulfur</keyword>
<keyword evidence="8 14" id="KW-0479">Metal-binding</keyword>
<feature type="binding site" evidence="14">
    <location>
        <position position="132"/>
    </location>
    <ligand>
        <name>[4Fe-4S] cluster</name>
        <dbReference type="ChEBI" id="CHEBI:49883"/>
        <note>4Fe-4S-S-AdoMet</note>
    </ligand>
</feature>
<dbReference type="InterPro" id="IPR058240">
    <property type="entry name" value="rSAM_sf"/>
</dbReference>
<feature type="domain" description="Radical SAM core" evidence="17">
    <location>
        <begin position="111"/>
        <end position="333"/>
    </location>
</feature>
<comment type="cofactor">
    <cofactor evidence="2 15">
        <name>pyridoxal 5'-phosphate</name>
        <dbReference type="ChEBI" id="CHEBI:597326"/>
    </cofactor>
</comment>
<dbReference type="AlphaFoldDB" id="A0A1H6FF46"/>
<dbReference type="PANTHER" id="PTHR30538:SF1">
    <property type="entry name" value="L-LYSINE 2,3-AMINOMUTASE"/>
    <property type="match status" value="1"/>
</dbReference>
<evidence type="ECO:0000256" key="10">
    <source>
        <dbReference type="ARBA" id="ARBA00023004"/>
    </source>
</evidence>
<dbReference type="PROSITE" id="PS51918">
    <property type="entry name" value="RADICAL_SAM"/>
    <property type="match status" value="1"/>
</dbReference>
<evidence type="ECO:0000259" key="17">
    <source>
        <dbReference type="PROSITE" id="PS51918"/>
    </source>
</evidence>
<evidence type="ECO:0000256" key="9">
    <source>
        <dbReference type="ARBA" id="ARBA00022898"/>
    </source>
</evidence>
<evidence type="ECO:0000256" key="14">
    <source>
        <dbReference type="PIRSR" id="PIRSR004911-1"/>
    </source>
</evidence>
<dbReference type="NCBIfam" id="TIGR00238">
    <property type="entry name" value="KamA family radical SAM protein"/>
    <property type="match status" value="1"/>
</dbReference>
<dbReference type="PIRSF" id="PIRSF004911">
    <property type="entry name" value="DUF160"/>
    <property type="match status" value="1"/>
</dbReference>
<organism evidence="18 19">
    <name type="scientific">Candidatus Venteria ishoeyi</name>
    <dbReference type="NCBI Taxonomy" id="1899563"/>
    <lineage>
        <taxon>Bacteria</taxon>
        <taxon>Pseudomonadati</taxon>
        <taxon>Pseudomonadota</taxon>
        <taxon>Gammaproteobacteria</taxon>
        <taxon>Thiotrichales</taxon>
        <taxon>Thiotrichaceae</taxon>
        <taxon>Venteria</taxon>
    </lineage>
</organism>
<comment type="catalytic activity">
    <reaction evidence="1">
        <text>L-lysine = D-beta-lysine</text>
        <dbReference type="Rhea" id="RHEA:44148"/>
        <dbReference type="ChEBI" id="CHEBI:32551"/>
        <dbReference type="ChEBI" id="CHEBI:84138"/>
    </reaction>
</comment>
<evidence type="ECO:0000256" key="6">
    <source>
        <dbReference type="ARBA" id="ARBA00022485"/>
    </source>
</evidence>
<dbReference type="EMBL" id="FMSV02000555">
    <property type="protein sequence ID" value="SEH08647.1"/>
    <property type="molecule type" value="Genomic_DNA"/>
</dbReference>
<keyword evidence="19" id="KW-1185">Reference proteome</keyword>
<feature type="region of interest" description="Disordered" evidence="16">
    <location>
        <begin position="1"/>
        <end position="25"/>
    </location>
</feature>
<dbReference type="GO" id="GO:0051539">
    <property type="term" value="F:4 iron, 4 sulfur cluster binding"/>
    <property type="evidence" value="ECO:0007669"/>
    <property type="project" value="UniProtKB-KW"/>
</dbReference>
<evidence type="ECO:0000256" key="15">
    <source>
        <dbReference type="PIRSR" id="PIRSR603739-50"/>
    </source>
</evidence>